<name>A0A8S5UAG2_9CAUD</name>
<accession>A0A8S5UAG2</accession>
<sequence length="144" mass="15565">MALVQITENTLRAFLADAEITAFDSAGAEGDSPERAGALIRTTCNLVAGIVNASGKYPVLETGQGKVPEELEHPTLVWIRHAMLADLPDMGDLEGSPRAKQYSTASEIFRAVRQGKFYLAPYDSESSGVEVFGAGEPYQNWCEL</sequence>
<protein>
    <submittedName>
        <fullName evidence="1">Uncharacterized protein</fullName>
    </submittedName>
</protein>
<organism evidence="1">
    <name type="scientific">Myoviridae sp. ctZYN8</name>
    <dbReference type="NCBI Taxonomy" id="2825128"/>
    <lineage>
        <taxon>Viruses</taxon>
        <taxon>Duplodnaviria</taxon>
        <taxon>Heunggongvirae</taxon>
        <taxon>Uroviricota</taxon>
        <taxon>Caudoviricetes</taxon>
    </lineage>
</organism>
<proteinExistence type="predicted"/>
<dbReference type="EMBL" id="BK016052">
    <property type="protein sequence ID" value="DAF91378.1"/>
    <property type="molecule type" value="Genomic_DNA"/>
</dbReference>
<reference evidence="1" key="1">
    <citation type="journal article" date="2021" name="Proc. Natl. Acad. Sci. U.S.A.">
        <title>A Catalog of Tens of Thousands of Viruses from Human Metagenomes Reveals Hidden Associations with Chronic Diseases.</title>
        <authorList>
            <person name="Tisza M.J."/>
            <person name="Buck C.B."/>
        </authorList>
    </citation>
    <scope>NUCLEOTIDE SEQUENCE</scope>
    <source>
        <strain evidence="1">CtZYN8</strain>
    </source>
</reference>
<evidence type="ECO:0000313" key="1">
    <source>
        <dbReference type="EMBL" id="DAF91378.1"/>
    </source>
</evidence>